<gene>
    <name evidence="8" type="ORF">GE061_002304</name>
</gene>
<evidence type="ECO:0000256" key="3">
    <source>
        <dbReference type="ARBA" id="ARBA00023274"/>
    </source>
</evidence>
<evidence type="ECO:0000256" key="5">
    <source>
        <dbReference type="ARBA" id="ARBA00046388"/>
    </source>
</evidence>
<evidence type="ECO:0000259" key="7">
    <source>
        <dbReference type="Pfam" id="PF03868"/>
    </source>
</evidence>
<dbReference type="InterPro" id="IPR000915">
    <property type="entry name" value="60S_ribosomal_eL6"/>
</dbReference>
<comment type="function">
    <text evidence="4">Component of the large ribosomal subunit. The ribosome is a large ribonucleoprotein complex responsible for the synthesis of proteins in the cell.</text>
</comment>
<proteinExistence type="inferred from homology"/>
<dbReference type="PANTHER" id="PTHR10715">
    <property type="entry name" value="60S RIBOSOMAL PROTEIN L6"/>
    <property type="match status" value="1"/>
</dbReference>
<evidence type="ECO:0000256" key="1">
    <source>
        <dbReference type="ARBA" id="ARBA00010592"/>
    </source>
</evidence>
<name>A0A8S9X7D0_APOLU</name>
<dbReference type="GO" id="GO:0000027">
    <property type="term" value="P:ribosomal large subunit assembly"/>
    <property type="evidence" value="ECO:0007669"/>
    <property type="project" value="TreeGrafter"/>
</dbReference>
<dbReference type="EMBL" id="WIXP02000010">
    <property type="protein sequence ID" value="KAF6203966.1"/>
    <property type="molecule type" value="Genomic_DNA"/>
</dbReference>
<feature type="domain" description="Large ribosomal subunit protein uL6 N-terminal" evidence="7">
    <location>
        <begin position="47"/>
        <end position="80"/>
    </location>
</feature>
<evidence type="ECO:0000313" key="8">
    <source>
        <dbReference type="EMBL" id="KAF6203966.1"/>
    </source>
</evidence>
<evidence type="ECO:0000256" key="2">
    <source>
        <dbReference type="ARBA" id="ARBA00022980"/>
    </source>
</evidence>
<dbReference type="InterPro" id="IPR008991">
    <property type="entry name" value="Translation_prot_SH3-like_sf"/>
</dbReference>
<accession>A0A8S9X7D0</accession>
<reference evidence="8" key="1">
    <citation type="journal article" date="2021" name="Mol. Ecol. Resour.">
        <title>Apolygus lucorum genome provides insights into omnivorousness and mesophyll feeding.</title>
        <authorList>
            <person name="Liu Y."/>
            <person name="Liu H."/>
            <person name="Wang H."/>
            <person name="Huang T."/>
            <person name="Liu B."/>
            <person name="Yang B."/>
            <person name="Yin L."/>
            <person name="Li B."/>
            <person name="Zhang Y."/>
            <person name="Zhang S."/>
            <person name="Jiang F."/>
            <person name="Zhang X."/>
            <person name="Ren Y."/>
            <person name="Wang B."/>
            <person name="Wang S."/>
            <person name="Lu Y."/>
            <person name="Wu K."/>
            <person name="Fan W."/>
            <person name="Wang G."/>
        </authorList>
    </citation>
    <scope>NUCLEOTIDE SEQUENCE</scope>
    <source>
        <strain evidence="8">12Hb</strain>
    </source>
</reference>
<dbReference type="InterPro" id="IPR005568">
    <property type="entry name" value="Ribosomal_uL6_N"/>
</dbReference>
<dbReference type="InterPro" id="IPR041997">
    <property type="entry name" value="Ribosomal_eL6_KOW"/>
</dbReference>
<dbReference type="OrthoDB" id="2436667at2759"/>
<dbReference type="PANTHER" id="PTHR10715:SF0">
    <property type="entry name" value="LARGE RIBOSOMAL SUBUNIT PROTEIN EL6"/>
    <property type="match status" value="1"/>
</dbReference>
<dbReference type="PROSITE" id="PS01170">
    <property type="entry name" value="RIBOSOMAL_L6E"/>
    <property type="match status" value="1"/>
</dbReference>
<sequence length="276" mass="32109">MEEGTWNEVVWCRDTFVIFISDFRRDGCHSCQEAGSSQKARRLRCWFSRTRMYHKKALWKFMGKKTAKTEKPKKKITVEKEIKGDKNGGKRTVYLKKRTKSYPTSNRVNRHPSKKCFSDHRRKFRKSLQPGTVVILLAGLHKGKRAILLKNLPSGLLLITGPFTLNGVPLRRIHPNFVIATSAKVNISKIKGLKSLDDKYFKRVKAKRAKKDDGEIFAAKKEVYKPSEQRKADQKNIDKQTLKAIQRLKGDACHMRKYLCTMFGFRSSQYPHRMKF</sequence>
<keyword evidence="2 6" id="KW-0689">Ribosomal protein</keyword>
<organism evidence="8 9">
    <name type="scientific">Apolygus lucorum</name>
    <name type="common">Small green plant bug</name>
    <name type="synonym">Lygocoris lucorum</name>
    <dbReference type="NCBI Taxonomy" id="248454"/>
    <lineage>
        <taxon>Eukaryota</taxon>
        <taxon>Metazoa</taxon>
        <taxon>Ecdysozoa</taxon>
        <taxon>Arthropoda</taxon>
        <taxon>Hexapoda</taxon>
        <taxon>Insecta</taxon>
        <taxon>Pterygota</taxon>
        <taxon>Neoptera</taxon>
        <taxon>Paraneoptera</taxon>
        <taxon>Hemiptera</taxon>
        <taxon>Heteroptera</taxon>
        <taxon>Panheteroptera</taxon>
        <taxon>Cimicomorpha</taxon>
        <taxon>Miridae</taxon>
        <taxon>Mirini</taxon>
        <taxon>Apolygus</taxon>
    </lineage>
</organism>
<dbReference type="SUPFAM" id="SSF50104">
    <property type="entry name" value="Translation proteins SH3-like domain"/>
    <property type="match status" value="1"/>
</dbReference>
<evidence type="ECO:0000256" key="6">
    <source>
        <dbReference type="RuleBase" id="RU000662"/>
    </source>
</evidence>
<dbReference type="Pfam" id="PF03868">
    <property type="entry name" value="Ribosomal_L6e_N"/>
    <property type="match status" value="1"/>
</dbReference>
<dbReference type="GO" id="GO:0022625">
    <property type="term" value="C:cytosolic large ribosomal subunit"/>
    <property type="evidence" value="ECO:0007669"/>
    <property type="project" value="TreeGrafter"/>
</dbReference>
<dbReference type="AlphaFoldDB" id="A0A8S9X7D0"/>
<comment type="subunit">
    <text evidence="5">Component of the large ribosomal subunit. May bind IPO9 with low affinity.</text>
</comment>
<dbReference type="GO" id="GO:0002181">
    <property type="term" value="P:cytoplasmic translation"/>
    <property type="evidence" value="ECO:0007669"/>
    <property type="project" value="TreeGrafter"/>
</dbReference>
<keyword evidence="9" id="KW-1185">Reference proteome</keyword>
<comment type="caution">
    <text evidence="8">The sequence shown here is derived from an EMBL/GenBank/DDBJ whole genome shotgun (WGS) entry which is preliminary data.</text>
</comment>
<comment type="similarity">
    <text evidence="1 6">Belongs to the eukaryotic ribosomal protein eL6 family.</text>
</comment>
<dbReference type="CDD" id="cd13156">
    <property type="entry name" value="KOW_RPL6"/>
    <property type="match status" value="1"/>
</dbReference>
<dbReference type="InterPro" id="IPR014722">
    <property type="entry name" value="Rib_uL2_dom2"/>
</dbReference>
<keyword evidence="3 6" id="KW-0687">Ribonucleoprotein</keyword>
<evidence type="ECO:0000313" key="9">
    <source>
        <dbReference type="Proteomes" id="UP000466442"/>
    </source>
</evidence>
<evidence type="ECO:0000256" key="4">
    <source>
        <dbReference type="ARBA" id="ARBA00034092"/>
    </source>
</evidence>
<dbReference type="GO" id="GO:0003735">
    <property type="term" value="F:structural constituent of ribosome"/>
    <property type="evidence" value="ECO:0007669"/>
    <property type="project" value="InterPro"/>
</dbReference>
<dbReference type="Proteomes" id="UP000466442">
    <property type="component" value="Unassembled WGS sequence"/>
</dbReference>
<dbReference type="Gene3D" id="2.30.30.30">
    <property type="match status" value="1"/>
</dbReference>
<dbReference type="InterPro" id="IPR049633">
    <property type="entry name" value="Ribosomal_eL6_CS"/>
</dbReference>
<dbReference type="FunFam" id="2.30.30.30:FF:000014">
    <property type="entry name" value="60S ribosomal protein L6"/>
    <property type="match status" value="1"/>
</dbReference>
<dbReference type="GO" id="GO:0003723">
    <property type="term" value="F:RNA binding"/>
    <property type="evidence" value="ECO:0007669"/>
    <property type="project" value="TreeGrafter"/>
</dbReference>
<protein>
    <recommendedName>
        <fullName evidence="6">60S ribosomal protein L6</fullName>
    </recommendedName>
</protein>
<dbReference type="Pfam" id="PF01159">
    <property type="entry name" value="Ribosomal_L6e"/>
    <property type="match status" value="1"/>
</dbReference>